<dbReference type="AlphaFoldDB" id="A0A512PCQ8"/>
<organism evidence="1 2">
    <name type="scientific">Cellulomonas soli</name>
    <dbReference type="NCBI Taxonomy" id="931535"/>
    <lineage>
        <taxon>Bacteria</taxon>
        <taxon>Bacillati</taxon>
        <taxon>Actinomycetota</taxon>
        <taxon>Actinomycetes</taxon>
        <taxon>Micrococcales</taxon>
        <taxon>Cellulomonadaceae</taxon>
        <taxon>Cellulomonas</taxon>
    </lineage>
</organism>
<evidence type="ECO:0000313" key="2">
    <source>
        <dbReference type="Proteomes" id="UP000321798"/>
    </source>
</evidence>
<keyword evidence="2" id="KW-1185">Reference proteome</keyword>
<dbReference type="RefSeq" id="WP_146952759.1">
    <property type="nucleotide sequence ID" value="NZ_BAABBJ010000003.1"/>
</dbReference>
<evidence type="ECO:0000313" key="1">
    <source>
        <dbReference type="EMBL" id="GEP68987.1"/>
    </source>
</evidence>
<protein>
    <submittedName>
        <fullName evidence="1">Uncharacterized protein</fullName>
    </submittedName>
</protein>
<comment type="caution">
    <text evidence="1">The sequence shown here is derived from an EMBL/GenBank/DDBJ whole genome shotgun (WGS) entry which is preliminary data.</text>
</comment>
<name>A0A512PCQ8_9CELL</name>
<reference evidence="1 2" key="1">
    <citation type="submission" date="2019-07" db="EMBL/GenBank/DDBJ databases">
        <title>Whole genome shotgun sequence of Cellulomonas soli NBRC 109434.</title>
        <authorList>
            <person name="Hosoyama A."/>
            <person name="Uohara A."/>
            <person name="Ohji S."/>
            <person name="Ichikawa N."/>
        </authorList>
    </citation>
    <scope>NUCLEOTIDE SEQUENCE [LARGE SCALE GENOMIC DNA]</scope>
    <source>
        <strain evidence="1 2">NBRC 109434</strain>
    </source>
</reference>
<proteinExistence type="predicted"/>
<gene>
    <name evidence="1" type="ORF">CSO01_17020</name>
</gene>
<dbReference type="Proteomes" id="UP000321798">
    <property type="component" value="Unassembled WGS sequence"/>
</dbReference>
<accession>A0A512PCQ8</accession>
<sequence>MRASPTAPSFTLDVGVTRTSSAALNAIGDIDPALYALAEPINPGGAVGIFAISDLTHTTPTTASTPGSAV</sequence>
<dbReference type="EMBL" id="BKAL01000005">
    <property type="protein sequence ID" value="GEP68987.1"/>
    <property type="molecule type" value="Genomic_DNA"/>
</dbReference>